<dbReference type="EMBL" id="CP051128">
    <property type="protein sequence ID" value="QIZ06361.1"/>
    <property type="molecule type" value="Genomic_DNA"/>
</dbReference>
<proteinExistence type="predicted"/>
<reference evidence="3 4" key="2">
    <citation type="submission" date="2020-04" db="EMBL/GenBank/DDBJ databases">
        <authorList>
            <person name="Fomenkov A."/>
            <person name="Anton B.P."/>
            <person name="Roberts R.J."/>
        </authorList>
    </citation>
    <scope>NUCLEOTIDE SEQUENCE [LARGE SCALE GENOMIC DNA]</scope>
    <source>
        <strain evidence="3 4">S2</strain>
    </source>
</reference>
<gene>
    <name evidence="3" type="ORF">HFZ78_06285</name>
</gene>
<dbReference type="Gene3D" id="3.40.50.2000">
    <property type="entry name" value="Glycogen Phosphorylase B"/>
    <property type="match status" value="2"/>
</dbReference>
<evidence type="ECO:0000259" key="2">
    <source>
        <dbReference type="Pfam" id="PF13439"/>
    </source>
</evidence>
<dbReference type="CDD" id="cd03801">
    <property type="entry name" value="GT4_PimA-like"/>
    <property type="match status" value="1"/>
</dbReference>
<dbReference type="PANTHER" id="PTHR45947:SF3">
    <property type="entry name" value="SULFOQUINOVOSYL TRANSFERASE SQD2"/>
    <property type="match status" value="1"/>
</dbReference>
<sequence>MKILLASYYPLPALGGIWRFVSQLKNRLEHLGHTVDVLSHNPEATKYRIIGRQPEVEISQLSPYIKEKLTEAFPTLHSNYWIYHTELYRYSLELSSLYYGLHQYDIIHAQDVIAARAISRVKPKHIPLVTSAHGNLSGAIFYHLKTGNRYLTDNQIKDRFEYEYHKALEYSGYHCSDYIHTQSNWMREKIINEFSVSADKLFTFPYGMDIEGYFKRSEVETSISRPPNKKVILFTGRLVYLKGLQHLIESLAILKLHRSDWECWILGEGLLQNELQAQCINMGLEGDVKFLGVSDNVPHFLRQADIFVLPGLQDTQPHSVMEAQLSGVPVIVSDAAGLPEMVINGENGLIAAAGNSHQLYLHLNYLLDNPDIRTQFANSAKEWAKDRWSIDKMVNNFVAMYKHAISSSN</sequence>
<dbReference type="InterPro" id="IPR001296">
    <property type="entry name" value="Glyco_trans_1"/>
</dbReference>
<dbReference type="Proteomes" id="UP000501868">
    <property type="component" value="Chromosome"/>
</dbReference>
<dbReference type="InterPro" id="IPR050194">
    <property type="entry name" value="Glycosyltransferase_grp1"/>
</dbReference>
<dbReference type="SUPFAM" id="SSF53756">
    <property type="entry name" value="UDP-Glycosyltransferase/glycogen phosphorylase"/>
    <property type="match status" value="1"/>
</dbReference>
<dbReference type="AlphaFoldDB" id="A0A6H1NZ72"/>
<accession>A0A6H1NZ72</accession>
<feature type="domain" description="Glycosyl transferase family 1" evidence="1">
    <location>
        <begin position="223"/>
        <end position="383"/>
    </location>
</feature>
<evidence type="ECO:0000313" key="4">
    <source>
        <dbReference type="Proteomes" id="UP000501868"/>
    </source>
</evidence>
<dbReference type="InterPro" id="IPR028098">
    <property type="entry name" value="Glyco_trans_4-like_N"/>
</dbReference>
<dbReference type="PANTHER" id="PTHR45947">
    <property type="entry name" value="SULFOQUINOVOSYL TRANSFERASE SQD2"/>
    <property type="match status" value="1"/>
</dbReference>
<dbReference type="GO" id="GO:0016758">
    <property type="term" value="F:hexosyltransferase activity"/>
    <property type="evidence" value="ECO:0007669"/>
    <property type="project" value="TreeGrafter"/>
</dbReference>
<keyword evidence="3" id="KW-0808">Transferase</keyword>
<evidence type="ECO:0000313" key="3">
    <source>
        <dbReference type="EMBL" id="QIZ06361.1"/>
    </source>
</evidence>
<name>A0A6H1NZ72_PRIMG</name>
<feature type="domain" description="Glycosyltransferase subfamily 4-like N-terminal" evidence="2">
    <location>
        <begin position="15"/>
        <end position="211"/>
    </location>
</feature>
<reference evidence="3 4" key="1">
    <citation type="submission" date="2020-04" db="EMBL/GenBank/DDBJ databases">
        <title>Genome-Wide Identification of 5-Methylcytosine Sites in Bacterial Genomes By High-Throughput Sequencing of MspJI Restriction Fragments.</title>
        <authorList>
            <person name="Wu V."/>
        </authorList>
    </citation>
    <scope>NUCLEOTIDE SEQUENCE [LARGE SCALE GENOMIC DNA]</scope>
    <source>
        <strain evidence="3 4">S2</strain>
    </source>
</reference>
<dbReference type="Pfam" id="PF13439">
    <property type="entry name" value="Glyco_transf_4"/>
    <property type="match status" value="1"/>
</dbReference>
<protein>
    <submittedName>
        <fullName evidence="3">Glycosyltransferase family 4 protein</fullName>
    </submittedName>
</protein>
<evidence type="ECO:0000259" key="1">
    <source>
        <dbReference type="Pfam" id="PF00534"/>
    </source>
</evidence>
<dbReference type="Pfam" id="PF00534">
    <property type="entry name" value="Glycos_transf_1"/>
    <property type="match status" value="1"/>
</dbReference>
<organism evidence="3 4">
    <name type="scientific">Priestia megaterium</name>
    <name type="common">Bacillus megaterium</name>
    <dbReference type="NCBI Taxonomy" id="1404"/>
    <lineage>
        <taxon>Bacteria</taxon>
        <taxon>Bacillati</taxon>
        <taxon>Bacillota</taxon>
        <taxon>Bacilli</taxon>
        <taxon>Bacillales</taxon>
        <taxon>Bacillaceae</taxon>
        <taxon>Priestia</taxon>
    </lineage>
</organism>